<protein>
    <submittedName>
        <fullName evidence="1">Uncharacterized protein</fullName>
    </submittedName>
</protein>
<reference evidence="1" key="1">
    <citation type="journal article" date="2015" name="Nature">
        <title>Complex archaea that bridge the gap between prokaryotes and eukaryotes.</title>
        <authorList>
            <person name="Spang A."/>
            <person name="Saw J.H."/>
            <person name="Jorgensen S.L."/>
            <person name="Zaremba-Niedzwiedzka K."/>
            <person name="Martijn J."/>
            <person name="Lind A.E."/>
            <person name="van Eijk R."/>
            <person name="Schleper C."/>
            <person name="Guy L."/>
            <person name="Ettema T.J."/>
        </authorList>
    </citation>
    <scope>NUCLEOTIDE SEQUENCE</scope>
</reference>
<gene>
    <name evidence="1" type="ORF">LCGC14_1200810</name>
</gene>
<dbReference type="AlphaFoldDB" id="A0A0F9NZA3"/>
<organism evidence="1">
    <name type="scientific">marine sediment metagenome</name>
    <dbReference type="NCBI Taxonomy" id="412755"/>
    <lineage>
        <taxon>unclassified sequences</taxon>
        <taxon>metagenomes</taxon>
        <taxon>ecological metagenomes</taxon>
    </lineage>
</organism>
<sequence length="60" mass="6968">MSDICEVTKQIEKCPNCKSKNVRIIEVLCPSEDVHCMFTHHGLECQVCTQVHYMKETIEQ</sequence>
<accession>A0A0F9NZA3</accession>
<evidence type="ECO:0000313" key="1">
    <source>
        <dbReference type="EMBL" id="KKM94175.1"/>
    </source>
</evidence>
<proteinExistence type="predicted"/>
<name>A0A0F9NZA3_9ZZZZ</name>
<dbReference type="EMBL" id="LAZR01006170">
    <property type="protein sequence ID" value="KKM94175.1"/>
    <property type="molecule type" value="Genomic_DNA"/>
</dbReference>
<comment type="caution">
    <text evidence="1">The sequence shown here is derived from an EMBL/GenBank/DDBJ whole genome shotgun (WGS) entry which is preliminary data.</text>
</comment>